<dbReference type="InterPro" id="IPR051361">
    <property type="entry name" value="ThrE/Ser_Exporter"/>
</dbReference>
<evidence type="ECO:0000256" key="6">
    <source>
        <dbReference type="SAM" id="MobiDB-lite"/>
    </source>
</evidence>
<reference evidence="10" key="1">
    <citation type="submission" date="2016-06" db="EMBL/GenBank/DDBJ databases">
        <title>Draft Genome sequence of the fungus Inonotus baumii.</title>
        <authorList>
            <person name="Zhu H."/>
            <person name="Lin W."/>
        </authorList>
    </citation>
    <scope>NUCLEOTIDE SEQUENCE</scope>
    <source>
        <strain evidence="10">821</strain>
    </source>
</reference>
<feature type="compositionally biased region" description="Basic and acidic residues" evidence="6">
    <location>
        <begin position="1"/>
        <end position="27"/>
    </location>
</feature>
<organism evidence="10 11">
    <name type="scientific">Sanghuangporus baumii</name>
    <name type="common">Phellinus baumii</name>
    <dbReference type="NCBI Taxonomy" id="108892"/>
    <lineage>
        <taxon>Eukaryota</taxon>
        <taxon>Fungi</taxon>
        <taxon>Dikarya</taxon>
        <taxon>Basidiomycota</taxon>
        <taxon>Agaricomycotina</taxon>
        <taxon>Agaricomycetes</taxon>
        <taxon>Hymenochaetales</taxon>
        <taxon>Hymenochaetaceae</taxon>
        <taxon>Sanghuangporus</taxon>
    </lineage>
</organism>
<feature type="transmembrane region" description="Helical" evidence="7">
    <location>
        <begin position="683"/>
        <end position="700"/>
    </location>
</feature>
<evidence type="ECO:0000259" key="9">
    <source>
        <dbReference type="Pfam" id="PF12821"/>
    </source>
</evidence>
<feature type="transmembrane region" description="Helical" evidence="7">
    <location>
        <begin position="569"/>
        <end position="588"/>
    </location>
</feature>
<dbReference type="AlphaFoldDB" id="A0A9Q5I1P7"/>
<dbReference type="Pfam" id="PF06738">
    <property type="entry name" value="ThrE"/>
    <property type="match status" value="1"/>
</dbReference>
<feature type="region of interest" description="Disordered" evidence="6">
    <location>
        <begin position="343"/>
        <end position="375"/>
    </location>
</feature>
<accession>A0A9Q5I1P7</accession>
<feature type="transmembrane region" description="Helical" evidence="7">
    <location>
        <begin position="738"/>
        <end position="755"/>
    </location>
</feature>
<dbReference type="GO" id="GO:0022857">
    <property type="term" value="F:transmembrane transporter activity"/>
    <property type="evidence" value="ECO:0007669"/>
    <property type="project" value="InterPro"/>
</dbReference>
<comment type="subcellular location">
    <subcellularLocation>
        <location evidence="1">Membrane</location>
        <topology evidence="1">Multi-pass membrane protein</topology>
    </subcellularLocation>
</comment>
<feature type="transmembrane region" description="Helical" evidence="7">
    <location>
        <begin position="762"/>
        <end position="786"/>
    </location>
</feature>
<protein>
    <recommendedName>
        <fullName evidence="12">Pheromone-regulated membrane protein</fullName>
    </recommendedName>
</protein>
<gene>
    <name evidence="10" type="ORF">A7U60_g2966</name>
</gene>
<evidence type="ECO:0000313" key="11">
    <source>
        <dbReference type="Proteomes" id="UP000757232"/>
    </source>
</evidence>
<feature type="transmembrane region" description="Helical" evidence="7">
    <location>
        <begin position="712"/>
        <end position="732"/>
    </location>
</feature>
<sequence>MIDSEHERERFEHERSRERSQERKIRLESGSGSKSGSSAELTPPRPLYAQRAGTRSLQSLNIKGSFSDLTRTMSGGIERIKEKTSPTRLAALPIPRIPVLGDSLPSGARSGAGVFGSLIASTGNLTGIAAPAASRIGPNPKKPGFHLNRYSWSEEGANPEAEEALRRIKKANKSPARTPGNTPRTSVSMGWTRSEPGFFGAAASGSDSTLVLGMSRSAPTTPAGEVPPSIIDVIANATPSPASDASETPLVGASRAVLSFGDSSPLPMLGHAQSKSFDSTAPLLGDRLGVGGHSRTHSDTLSLTTIPTRGSAATSVTLNNNGSGASTPGVARRKLARILKDFQKSSANGSSSEMMQMRSGAGTPDTMSDAGSHDYWDEKNRVRAEEKRKRKRKKVEIFITRHVAEIMQRQEFILKLARAFMMFGAPSHRLPAQIQATARVLEMELSCMYLPDVMLISFDDAATSTSNIRFIRQGAALSLGKLQDAYDLYWKVIHDEVGVGEASRALDALMQQKPPYSTWQLALFGGFCSAAICQVSFSGSFIDCLIAFPLGMFLVFVQIMSVRNELYSNVFEITITTLFSFLCAVFAGTHHFCYSAVASGSIVLILPGFLVLNGSLELSSRNIVSGAVRLGYAVMYALFLGFGLSIGGTLYEKFTGNPVADPEDYTCGSSHHSDGAWYQRTPGGQWAFLTVPMFSLFLTLRNQAPWRKKELIVTVIVACIGWTCNHFSALKFPNRNDVSSALGAFAVGFVANLYGRFFSGNAFVIMITGILFQLPSGLGNGGLITFASQNNTSGTSTSYLSGFRTASQLISVSVGLTVGLGISLVVIFPIQSRKRAGGIFSL</sequence>
<feature type="transmembrane region" description="Helical" evidence="7">
    <location>
        <begin position="633"/>
        <end position="651"/>
    </location>
</feature>
<comment type="caution">
    <text evidence="10">The sequence shown here is derived from an EMBL/GenBank/DDBJ whole genome shotgun (WGS) entry which is preliminary data.</text>
</comment>
<evidence type="ECO:0000256" key="4">
    <source>
        <dbReference type="ARBA" id="ARBA00023136"/>
    </source>
</evidence>
<feature type="domain" description="Threonine/Serine exporter ThrE" evidence="9">
    <location>
        <begin position="707"/>
        <end position="823"/>
    </location>
</feature>
<evidence type="ECO:0000259" key="8">
    <source>
        <dbReference type="Pfam" id="PF06738"/>
    </source>
</evidence>
<evidence type="ECO:0000256" key="2">
    <source>
        <dbReference type="ARBA" id="ARBA00022692"/>
    </source>
</evidence>
<feature type="transmembrane region" description="Helical" evidence="7">
    <location>
        <begin position="806"/>
        <end position="830"/>
    </location>
</feature>
<keyword evidence="2 7" id="KW-0812">Transmembrane</keyword>
<feature type="transmembrane region" description="Helical" evidence="7">
    <location>
        <begin position="594"/>
        <end position="612"/>
    </location>
</feature>
<feature type="domain" description="Threonine/serine exporter-like N-terminal" evidence="8">
    <location>
        <begin position="411"/>
        <end position="650"/>
    </location>
</feature>
<dbReference type="EMBL" id="LNZH02000147">
    <property type="protein sequence ID" value="OCB89855.1"/>
    <property type="molecule type" value="Genomic_DNA"/>
</dbReference>
<evidence type="ECO:0000256" key="5">
    <source>
        <dbReference type="ARBA" id="ARBA00034125"/>
    </source>
</evidence>
<feature type="compositionally biased region" description="Polar residues" evidence="6">
    <location>
        <begin position="344"/>
        <end position="354"/>
    </location>
</feature>
<dbReference type="Pfam" id="PF12821">
    <property type="entry name" value="ThrE_2"/>
    <property type="match status" value="1"/>
</dbReference>
<feature type="transmembrane region" description="Helical" evidence="7">
    <location>
        <begin position="537"/>
        <end position="557"/>
    </location>
</feature>
<proteinExistence type="inferred from homology"/>
<dbReference type="OrthoDB" id="413008at2759"/>
<evidence type="ECO:0000256" key="1">
    <source>
        <dbReference type="ARBA" id="ARBA00004141"/>
    </source>
</evidence>
<comment type="similarity">
    <text evidence="5">Belongs to the ThrE exporter (TC 2.A.79) family.</text>
</comment>
<evidence type="ECO:0000313" key="10">
    <source>
        <dbReference type="EMBL" id="OCB89855.1"/>
    </source>
</evidence>
<dbReference type="GO" id="GO:0016020">
    <property type="term" value="C:membrane"/>
    <property type="evidence" value="ECO:0007669"/>
    <property type="project" value="UniProtKB-SubCell"/>
</dbReference>
<dbReference type="InterPro" id="IPR024528">
    <property type="entry name" value="ThrE_2"/>
</dbReference>
<dbReference type="Proteomes" id="UP000757232">
    <property type="component" value="Unassembled WGS sequence"/>
</dbReference>
<dbReference type="PANTHER" id="PTHR31082">
    <property type="entry name" value="PHEROMONE-REGULATED MEMBRANE PROTEIN 10"/>
    <property type="match status" value="1"/>
</dbReference>
<feature type="compositionally biased region" description="Low complexity" evidence="6">
    <location>
        <begin position="29"/>
        <end position="38"/>
    </location>
</feature>
<keyword evidence="11" id="KW-1185">Reference proteome</keyword>
<dbReference type="InterPro" id="IPR010619">
    <property type="entry name" value="ThrE-like_N"/>
</dbReference>
<evidence type="ECO:0000256" key="3">
    <source>
        <dbReference type="ARBA" id="ARBA00022989"/>
    </source>
</evidence>
<evidence type="ECO:0008006" key="12">
    <source>
        <dbReference type="Google" id="ProtNLM"/>
    </source>
</evidence>
<keyword evidence="3 7" id="KW-1133">Transmembrane helix</keyword>
<dbReference type="PANTHER" id="PTHR31082:SF4">
    <property type="entry name" value="PHEROMONE-REGULATED MEMBRANE PROTEIN 10"/>
    <property type="match status" value="1"/>
</dbReference>
<evidence type="ECO:0000256" key="7">
    <source>
        <dbReference type="SAM" id="Phobius"/>
    </source>
</evidence>
<feature type="region of interest" description="Disordered" evidence="6">
    <location>
        <begin position="1"/>
        <end position="54"/>
    </location>
</feature>
<keyword evidence="4 7" id="KW-0472">Membrane</keyword>
<name>A0A9Q5I1P7_SANBA</name>